<dbReference type="GO" id="GO:0003677">
    <property type="term" value="F:DNA binding"/>
    <property type="evidence" value="ECO:0007669"/>
    <property type="project" value="InterPro"/>
</dbReference>
<dbReference type="EMBL" id="AE016958">
    <property type="protein sequence ID" value="AAS03182.1"/>
    <property type="molecule type" value="Genomic_DNA"/>
</dbReference>
<evidence type="ECO:0000313" key="5">
    <source>
        <dbReference type="EMBL" id="AAS03182.1"/>
    </source>
</evidence>
<keyword evidence="1 3" id="KW-0547">Nucleotide-binding</keyword>
<proteinExistence type="predicted"/>
<dbReference type="InterPro" id="IPR002543">
    <property type="entry name" value="FtsK_dom"/>
</dbReference>
<evidence type="ECO:0000256" key="2">
    <source>
        <dbReference type="ARBA" id="ARBA00022840"/>
    </source>
</evidence>
<dbReference type="HOGENOM" id="CLU_648623_0_0_11"/>
<evidence type="ECO:0000256" key="3">
    <source>
        <dbReference type="PROSITE-ProRule" id="PRU00289"/>
    </source>
</evidence>
<dbReference type="InterPro" id="IPR050206">
    <property type="entry name" value="FtsK/SpoIIIE/SftA"/>
</dbReference>
<dbReference type="SUPFAM" id="SSF52540">
    <property type="entry name" value="P-loop containing nucleoside triphosphate hydrolases"/>
    <property type="match status" value="1"/>
</dbReference>
<dbReference type="PANTHER" id="PTHR22683:SF47">
    <property type="entry name" value="FTSK DOMAIN-CONTAINING PROTEIN YDCQ"/>
    <property type="match status" value="1"/>
</dbReference>
<keyword evidence="6" id="KW-1185">Reference proteome</keyword>
<feature type="binding site" evidence="3">
    <location>
        <begin position="173"/>
        <end position="180"/>
    </location>
    <ligand>
        <name>ATP</name>
        <dbReference type="ChEBI" id="CHEBI:30616"/>
    </ligand>
</feature>
<organism evidence="5 6">
    <name type="scientific">Mycolicibacterium paratuberculosis (strain ATCC BAA-968 / K-10)</name>
    <name type="common">Mycobacterium paratuberculosis</name>
    <dbReference type="NCBI Taxonomy" id="262316"/>
    <lineage>
        <taxon>Bacteria</taxon>
        <taxon>Bacillati</taxon>
        <taxon>Actinomycetota</taxon>
        <taxon>Actinomycetes</taxon>
        <taxon>Mycobacteriales</taxon>
        <taxon>Mycobacteriaceae</taxon>
        <taxon>Mycobacterium</taxon>
        <taxon>Mycobacterium avium complex (MAC)</taxon>
    </lineage>
</organism>
<evidence type="ECO:0000259" key="4">
    <source>
        <dbReference type="PROSITE" id="PS50901"/>
    </source>
</evidence>
<dbReference type="AlphaFoldDB" id="Q742H0"/>
<dbReference type="Gene3D" id="3.40.50.300">
    <property type="entry name" value="P-loop containing nucleotide triphosphate hydrolases"/>
    <property type="match status" value="1"/>
</dbReference>
<dbReference type="Proteomes" id="UP000000580">
    <property type="component" value="Chromosome"/>
</dbReference>
<keyword evidence="2 3" id="KW-0067">ATP-binding</keyword>
<dbReference type="PROSITE" id="PS50901">
    <property type="entry name" value="FTSK"/>
    <property type="match status" value="1"/>
</dbReference>
<dbReference type="InterPro" id="IPR027417">
    <property type="entry name" value="P-loop_NTPase"/>
</dbReference>
<evidence type="ECO:0000313" key="6">
    <source>
        <dbReference type="Proteomes" id="UP000000580"/>
    </source>
</evidence>
<name>Q742H0_MYCPA</name>
<sequence length="423" mass="45726">MRGQYGYTSPALTAVRCLSDARWTRSMLELVGLSRALPTKRSAWSLLAEGAVRNRVPTRMTYLKSYVPTLISVAPAPYGANARFAGLLGQDLRQWQVAAPKLASAIGVPNVVVTEPVPGVFELQLRIVDPLSSPLEWSSVPAAHSWSLSLGIDEMGVYQSLPLANVSGVVVGGVPGSGKTAWLTSALGSFGASAAVQFAVIDGKGGQDLECLRARSCRFMNDDLELPEIAAILNDATGLVRDRIRQGNNIFGSSNFWDRGPTPQVPLVFVVIDECQAFLDPRQLVTKERKAIGAEIHASVNYLVRKGRSAGVVSILSTQKPTADSLPTDIRDNASLRVCFGVQSTYAATAVLGDGWRSDTDVSPLGMSSGVGVSFIGGHFRRFRAPFVRERVIATHSWRWSSLNRDPWELLRPELADGHVRDS</sequence>
<accession>Q742H0</accession>
<dbReference type="GO" id="GO:0005524">
    <property type="term" value="F:ATP binding"/>
    <property type="evidence" value="ECO:0007669"/>
    <property type="project" value="UniProtKB-UniRule"/>
</dbReference>
<gene>
    <name evidence="5" type="ordered locus">MAP_0865</name>
</gene>
<protein>
    <recommendedName>
        <fullName evidence="4">FtsK domain-containing protein</fullName>
    </recommendedName>
</protein>
<dbReference type="KEGG" id="mpa:MAP_0865"/>
<dbReference type="STRING" id="262316.MAP_0865"/>
<dbReference type="PANTHER" id="PTHR22683">
    <property type="entry name" value="SPORULATION PROTEIN RELATED"/>
    <property type="match status" value="1"/>
</dbReference>
<dbReference type="eggNOG" id="COG1674">
    <property type="taxonomic scope" value="Bacteria"/>
</dbReference>
<evidence type="ECO:0000256" key="1">
    <source>
        <dbReference type="ARBA" id="ARBA00022741"/>
    </source>
</evidence>
<feature type="domain" description="FtsK" evidence="4">
    <location>
        <begin position="152"/>
        <end position="349"/>
    </location>
</feature>
<reference evidence="5 6" key="1">
    <citation type="journal article" date="2005" name="Proc. Natl. Acad. Sci. U.S.A.">
        <title>The complete genome sequence of Mycobacterium avium subspecies paratuberculosis.</title>
        <authorList>
            <person name="Li L."/>
            <person name="Bannantine J.P."/>
            <person name="Zhang Q."/>
            <person name="Amonsin A."/>
            <person name="May B.J."/>
            <person name="Alt D."/>
            <person name="Banerji N."/>
            <person name="Kanjilal S."/>
            <person name="Kapur V."/>
        </authorList>
    </citation>
    <scope>NUCLEOTIDE SEQUENCE [LARGE SCALE GENOMIC DNA]</scope>
    <source>
        <strain evidence="6">ATCC BAA-968 / K-10</strain>
    </source>
</reference>